<dbReference type="RefSeq" id="WP_103298996.1">
    <property type="nucleotide sequence ID" value="NZ_PPQT01000144.1"/>
</dbReference>
<gene>
    <name evidence="4" type="primary">arnB</name>
    <name evidence="5" type="ORF">BJR09_08910</name>
    <name evidence="4" type="ORF">NCTC13830_00370</name>
</gene>
<evidence type="ECO:0000256" key="1">
    <source>
        <dbReference type="PIRSR" id="PIRSR000390-1"/>
    </source>
</evidence>
<dbReference type="Proteomes" id="UP000297598">
    <property type="component" value="Unassembled WGS sequence"/>
</dbReference>
<reference evidence="5 7" key="2">
    <citation type="submission" date="2019-04" db="EMBL/GenBank/DDBJ databases">
        <title>Genomic characterization of Staphylococcus petrasii strains.</title>
        <authorList>
            <person name="Vrbovska V."/>
            <person name="Kovarovic V."/>
            <person name="Maslanova I."/>
            <person name="Indrakova A."/>
            <person name="Petras P."/>
            <person name="Sedo O."/>
            <person name="Svec P."/>
            <person name="Fisarova L."/>
            <person name="Sedlacek I."/>
            <person name="Doskar J."/>
            <person name="Pantucek R."/>
        </authorList>
    </citation>
    <scope>NUCLEOTIDE SEQUENCE [LARGE SCALE GENOMIC DNA]</scope>
    <source>
        <strain evidence="5 7">P5404</strain>
    </source>
</reference>
<comment type="similarity">
    <text evidence="3">Belongs to the DegT/DnrJ/EryC1 family.</text>
</comment>
<dbReference type="InterPro" id="IPR015422">
    <property type="entry name" value="PyrdxlP-dep_Trfase_small"/>
</dbReference>
<evidence type="ECO:0000313" key="6">
    <source>
        <dbReference type="Proteomes" id="UP000254047"/>
    </source>
</evidence>
<evidence type="ECO:0000313" key="7">
    <source>
        <dbReference type="Proteomes" id="UP000297598"/>
    </source>
</evidence>
<dbReference type="EMBL" id="SRLS01000013">
    <property type="protein sequence ID" value="TGE16677.1"/>
    <property type="molecule type" value="Genomic_DNA"/>
</dbReference>
<reference evidence="4 6" key="1">
    <citation type="submission" date="2018-06" db="EMBL/GenBank/DDBJ databases">
        <authorList>
            <consortium name="Pathogen Informatics"/>
            <person name="Doyle S."/>
        </authorList>
    </citation>
    <scope>NUCLEOTIDE SEQUENCE [LARGE SCALE GENOMIC DNA]</scope>
    <source>
        <strain evidence="4 6">NCTC13830</strain>
    </source>
</reference>
<dbReference type="Pfam" id="PF01041">
    <property type="entry name" value="DegT_DnrJ_EryC1"/>
    <property type="match status" value="1"/>
</dbReference>
<dbReference type="PIRSF" id="PIRSF000390">
    <property type="entry name" value="PLP_StrS"/>
    <property type="match status" value="1"/>
</dbReference>
<dbReference type="EMBL" id="UHDO01000001">
    <property type="protein sequence ID" value="SUM42848.1"/>
    <property type="molecule type" value="Genomic_DNA"/>
</dbReference>
<dbReference type="EC" id="2.6.1.87" evidence="4"/>
<dbReference type="OrthoDB" id="9810913at2"/>
<dbReference type="InterPro" id="IPR015421">
    <property type="entry name" value="PyrdxlP-dep_Trfase_major"/>
</dbReference>
<dbReference type="GO" id="GO:0030170">
    <property type="term" value="F:pyridoxal phosphate binding"/>
    <property type="evidence" value="ECO:0007669"/>
    <property type="project" value="TreeGrafter"/>
</dbReference>
<dbReference type="Gene3D" id="3.90.1150.10">
    <property type="entry name" value="Aspartate Aminotransferase, domain 1"/>
    <property type="match status" value="1"/>
</dbReference>
<keyword evidence="7" id="KW-1185">Reference proteome</keyword>
<organism evidence="4 6">
    <name type="scientific">Staphylococcus petrasii</name>
    <dbReference type="NCBI Taxonomy" id="1276936"/>
    <lineage>
        <taxon>Bacteria</taxon>
        <taxon>Bacillati</taxon>
        <taxon>Bacillota</taxon>
        <taxon>Bacilli</taxon>
        <taxon>Bacillales</taxon>
        <taxon>Staphylococcaceae</taxon>
        <taxon>Staphylococcus</taxon>
    </lineage>
</organism>
<dbReference type="Proteomes" id="UP000254047">
    <property type="component" value="Unassembled WGS sequence"/>
</dbReference>
<keyword evidence="2 3" id="KW-0663">Pyridoxal phosphate</keyword>
<name>A0A380FXX9_9STAP</name>
<proteinExistence type="inferred from homology"/>
<evidence type="ECO:0000313" key="4">
    <source>
        <dbReference type="EMBL" id="SUM42848.1"/>
    </source>
</evidence>
<dbReference type="InterPro" id="IPR015424">
    <property type="entry name" value="PyrdxlP-dep_Trfase"/>
</dbReference>
<feature type="active site" description="Proton acceptor" evidence="1">
    <location>
        <position position="199"/>
    </location>
</feature>
<keyword evidence="4" id="KW-0032">Aminotransferase</keyword>
<accession>A0A380FXX9</accession>
<dbReference type="FunFam" id="3.90.1150.10:FF:000092">
    <property type="entry name" value="Capsular polysaccharide biosynthesis protein"/>
    <property type="match status" value="1"/>
</dbReference>
<dbReference type="Gene3D" id="3.40.640.10">
    <property type="entry name" value="Type I PLP-dependent aspartate aminotransferase-like (Major domain)"/>
    <property type="match status" value="1"/>
</dbReference>
<evidence type="ECO:0000313" key="5">
    <source>
        <dbReference type="EMBL" id="TGE16677.1"/>
    </source>
</evidence>
<dbReference type="FunFam" id="3.40.640.10:FF:000077">
    <property type="entry name" value="Spore coat polysaccharide biosynthesis protein spsC"/>
    <property type="match status" value="1"/>
</dbReference>
<dbReference type="AlphaFoldDB" id="A0A380FXX9"/>
<protein>
    <submittedName>
        <fullName evidence="4">Aminotransferase class-V family protein</fullName>
        <ecNumber evidence="4">2.6.1.87</ecNumber>
    </submittedName>
    <submittedName>
        <fullName evidence="5">DegT/DnrJ/EryC1/StrS aminotransferase family protein</fullName>
    </submittedName>
</protein>
<sequence length="404" mass="45385">MSKKNIPFSPPSIEQSDIDNVVEVLKSGWITTGPKTKQFEKNITEYVGSSRTVALNSCTAALEMTLRVLGIGEGDEVIVPAYTYTATASAVAHTGATIKMIDTAKDSFEMNYDILSEYITEKTKAIIPVDIAGKPVDYNKIFNIVEEKKELFKAKNKWQKVFNRIVVIADGAHSFGAKSHNVSIGNIADFTCFSFHAVKNLTTGEGGAVTWKNNSSLNDDEIYQQYMLLSLHGQSKDALAKTKAGNWEYDIVAPLYKCNMTDIQAAIGITQLERYDEILERRKEIITIYDKVLNSNNIEVLHHYDSERESSGHLYLTRVKGMTNEQRNQVIEKMAEKGIATNVHYKPLPLLTAYKDLGFDIQNYPNAYNQFINEITLPLHLQITNEDAEYVAKTFLEVINEVVN</sequence>
<dbReference type="SUPFAM" id="SSF53383">
    <property type="entry name" value="PLP-dependent transferases"/>
    <property type="match status" value="1"/>
</dbReference>
<dbReference type="PANTHER" id="PTHR30244:SF34">
    <property type="entry name" value="DTDP-4-AMINO-4,6-DIDEOXYGALACTOSE TRANSAMINASE"/>
    <property type="match status" value="1"/>
</dbReference>
<dbReference type="PANTHER" id="PTHR30244">
    <property type="entry name" value="TRANSAMINASE"/>
    <property type="match status" value="1"/>
</dbReference>
<evidence type="ECO:0000256" key="2">
    <source>
        <dbReference type="PIRSR" id="PIRSR000390-2"/>
    </source>
</evidence>
<keyword evidence="4" id="KW-0808">Transferase</keyword>
<dbReference type="GO" id="GO:0099620">
    <property type="term" value="F:UDP-4-amino-4-deoxy-L-arabinose aminotransferase"/>
    <property type="evidence" value="ECO:0007669"/>
    <property type="project" value="UniProtKB-EC"/>
</dbReference>
<dbReference type="GO" id="GO:0000271">
    <property type="term" value="P:polysaccharide biosynthetic process"/>
    <property type="evidence" value="ECO:0007669"/>
    <property type="project" value="TreeGrafter"/>
</dbReference>
<dbReference type="InterPro" id="IPR000653">
    <property type="entry name" value="DegT/StrS_aminotransferase"/>
</dbReference>
<dbReference type="CDD" id="cd00616">
    <property type="entry name" value="AHBA_syn"/>
    <property type="match status" value="1"/>
</dbReference>
<feature type="modified residue" description="N6-(pyridoxal phosphate)lysine" evidence="2">
    <location>
        <position position="199"/>
    </location>
</feature>
<evidence type="ECO:0000256" key="3">
    <source>
        <dbReference type="RuleBase" id="RU004508"/>
    </source>
</evidence>